<dbReference type="Pfam" id="PF01146">
    <property type="entry name" value="Caveolin"/>
    <property type="match status" value="1"/>
</dbReference>
<evidence type="ECO:0000256" key="8">
    <source>
        <dbReference type="SAM" id="Phobius"/>
    </source>
</evidence>
<evidence type="ECO:0000313" key="9">
    <source>
        <dbReference type="Proteomes" id="UP000887575"/>
    </source>
</evidence>
<evidence type="ECO:0000256" key="5">
    <source>
        <dbReference type="ARBA" id="ARBA00023136"/>
    </source>
</evidence>
<keyword evidence="8" id="KW-1133">Transmembrane helix</keyword>
<accession>A0AAF3FF99</accession>
<evidence type="ECO:0000256" key="4">
    <source>
        <dbReference type="ARBA" id="ARBA00023034"/>
    </source>
</evidence>
<dbReference type="GO" id="GO:0000139">
    <property type="term" value="C:Golgi membrane"/>
    <property type="evidence" value="ECO:0007669"/>
    <property type="project" value="UniProtKB-SubCell"/>
</dbReference>
<keyword evidence="5 6" id="KW-0472">Membrane</keyword>
<evidence type="ECO:0000256" key="1">
    <source>
        <dbReference type="ARBA" id="ARBA00004202"/>
    </source>
</evidence>
<dbReference type="GO" id="GO:0060090">
    <property type="term" value="F:molecular adaptor activity"/>
    <property type="evidence" value="ECO:0007669"/>
    <property type="project" value="TreeGrafter"/>
</dbReference>
<reference evidence="10" key="1">
    <citation type="submission" date="2024-02" db="UniProtKB">
        <authorList>
            <consortium name="WormBaseParasite"/>
        </authorList>
    </citation>
    <scope>IDENTIFICATION</scope>
</reference>
<keyword evidence="8" id="KW-0812">Transmembrane</keyword>
<sequence length="234" mass="26566">MASDGEKVELEAVPLKSDTDAPAEPETKTEAPVAPKKTWFFSKKTTKKTEENEEKSAEEGTAGEEKKECCKKKCWWRREKGEKSEDQQKAEHISIGINLVDRDEKQINDHVKFGFEDIFGEADSAHSWDCIWRLVYRIFTWTRLFVYRLGALLIGIPAAIVFGILFALFTVLNVFACVPLGKLLTIPATWIAKTWKFIIEAILDPVHRSIGLVWSRITTRTYGINSQPTDMAIA</sequence>
<evidence type="ECO:0000313" key="10">
    <source>
        <dbReference type="WBParaSite" id="MBELARI_LOCUS5711"/>
    </source>
</evidence>
<feature type="compositionally biased region" description="Basic and acidic residues" evidence="7">
    <location>
        <begin position="1"/>
        <end position="10"/>
    </location>
</feature>
<proteinExistence type="inferred from homology"/>
<evidence type="ECO:0000256" key="2">
    <source>
        <dbReference type="ARBA" id="ARBA00010988"/>
    </source>
</evidence>
<dbReference type="AlphaFoldDB" id="A0AAF3FF99"/>
<dbReference type="GO" id="GO:0005901">
    <property type="term" value="C:caveola"/>
    <property type="evidence" value="ECO:0007669"/>
    <property type="project" value="UniProtKB-SubCell"/>
</dbReference>
<dbReference type="PANTHER" id="PTHR10844">
    <property type="entry name" value="CAVEOLIN"/>
    <property type="match status" value="1"/>
</dbReference>
<dbReference type="InterPro" id="IPR001612">
    <property type="entry name" value="Caveolin"/>
</dbReference>
<dbReference type="PANTHER" id="PTHR10844:SF21">
    <property type="entry name" value="CAVEOLIN-1"/>
    <property type="match status" value="1"/>
</dbReference>
<comment type="similarity">
    <text evidence="2 6">Belongs to the caveolin family.</text>
</comment>
<organism evidence="9 10">
    <name type="scientific">Mesorhabditis belari</name>
    <dbReference type="NCBI Taxonomy" id="2138241"/>
    <lineage>
        <taxon>Eukaryota</taxon>
        <taxon>Metazoa</taxon>
        <taxon>Ecdysozoa</taxon>
        <taxon>Nematoda</taxon>
        <taxon>Chromadorea</taxon>
        <taxon>Rhabditida</taxon>
        <taxon>Rhabditina</taxon>
        <taxon>Rhabditomorpha</taxon>
        <taxon>Rhabditoidea</taxon>
        <taxon>Rhabditidae</taxon>
        <taxon>Mesorhabditinae</taxon>
        <taxon>Mesorhabditis</taxon>
    </lineage>
</organism>
<comment type="subcellular location">
    <subcellularLocation>
        <location evidence="1 6">Cell membrane</location>
        <topology evidence="1 6">Peripheral membrane protein</topology>
    </subcellularLocation>
    <subcellularLocation>
        <location evidence="6">Golgi apparatus membrane</location>
        <topology evidence="6">Peripheral membrane protein</topology>
    </subcellularLocation>
    <subcellularLocation>
        <location evidence="6">Membrane</location>
        <location evidence="6">Caveola</location>
        <topology evidence="6">Peripheral membrane protein</topology>
    </subcellularLocation>
</comment>
<dbReference type="WBParaSite" id="MBELARI_LOCUS5711">
    <property type="protein sequence ID" value="MBELARI_LOCUS5711"/>
    <property type="gene ID" value="MBELARI_LOCUS5711"/>
</dbReference>
<protein>
    <recommendedName>
        <fullName evidence="6">Caveolin</fullName>
    </recommendedName>
</protein>
<keyword evidence="3 6" id="KW-1003">Cell membrane</keyword>
<comment type="function">
    <text evidence="6">May act as a scaffolding protein within caveolar membranes. Interacts directly with G-protein alpha subunits and can functionally regulate their activity.</text>
</comment>
<keyword evidence="4 6" id="KW-0333">Golgi apparatus</keyword>
<name>A0AAF3FF99_9BILA</name>
<evidence type="ECO:0000256" key="7">
    <source>
        <dbReference type="SAM" id="MobiDB-lite"/>
    </source>
</evidence>
<evidence type="ECO:0000256" key="6">
    <source>
        <dbReference type="RuleBase" id="RU000680"/>
    </source>
</evidence>
<dbReference type="GO" id="GO:0070836">
    <property type="term" value="P:caveola assembly"/>
    <property type="evidence" value="ECO:0007669"/>
    <property type="project" value="InterPro"/>
</dbReference>
<dbReference type="Proteomes" id="UP000887575">
    <property type="component" value="Unassembled WGS sequence"/>
</dbReference>
<feature type="compositionally biased region" description="Basic and acidic residues" evidence="7">
    <location>
        <begin position="47"/>
        <end position="65"/>
    </location>
</feature>
<keyword evidence="9" id="KW-1185">Reference proteome</keyword>
<evidence type="ECO:0000256" key="3">
    <source>
        <dbReference type="ARBA" id="ARBA00022475"/>
    </source>
</evidence>
<feature type="transmembrane region" description="Helical" evidence="8">
    <location>
        <begin position="145"/>
        <end position="172"/>
    </location>
</feature>
<feature type="region of interest" description="Disordered" evidence="7">
    <location>
        <begin position="1"/>
        <end position="65"/>
    </location>
</feature>